<organism evidence="11 12">
    <name type="scientific">Umbra pygmaea</name>
    <name type="common">Eastern mudminnow</name>
    <dbReference type="NCBI Taxonomy" id="75934"/>
    <lineage>
        <taxon>Eukaryota</taxon>
        <taxon>Metazoa</taxon>
        <taxon>Chordata</taxon>
        <taxon>Craniata</taxon>
        <taxon>Vertebrata</taxon>
        <taxon>Euteleostomi</taxon>
        <taxon>Actinopterygii</taxon>
        <taxon>Neopterygii</taxon>
        <taxon>Teleostei</taxon>
        <taxon>Protacanthopterygii</taxon>
        <taxon>Esociformes</taxon>
        <taxon>Umbridae</taxon>
        <taxon>Umbra</taxon>
    </lineage>
</organism>
<dbReference type="Proteomes" id="UP001557470">
    <property type="component" value="Unassembled WGS sequence"/>
</dbReference>
<evidence type="ECO:0000256" key="10">
    <source>
        <dbReference type="SAM" id="MobiDB-lite"/>
    </source>
</evidence>
<dbReference type="GO" id="GO:0031966">
    <property type="term" value="C:mitochondrial membrane"/>
    <property type="evidence" value="ECO:0007669"/>
    <property type="project" value="UniProtKB-SubCell"/>
</dbReference>
<evidence type="ECO:0000256" key="4">
    <source>
        <dbReference type="ARBA" id="ARBA00022547"/>
    </source>
</evidence>
<keyword evidence="6" id="KW-0406">Ion transport</keyword>
<feature type="compositionally biased region" description="Polar residues" evidence="10">
    <location>
        <begin position="262"/>
        <end position="280"/>
    </location>
</feature>
<feature type="compositionally biased region" description="Low complexity" evidence="10">
    <location>
        <begin position="84"/>
        <end position="111"/>
    </location>
</feature>
<sequence length="636" mass="68641">MSSSRVACPFCGKSFKRLNSHLPKCKMASVSLTTPSLFTQPAQQDITGKSRKTLTSIKTENILSSTCSPILSTPSPNTMKTKKASSSSSRSLTTTKSKTPSASSPSAVTSTTAMKKQTLIVSKDCLDKVPAQISNKTNATTTPAKLTEADPAKATVNSKPKALVNTAKLKATTGATGDQVRPKPKAASKKVSLRKQIEQSTQTDQAAARLSHDAFPETQSNVKPFWEKGRVKSGKENLELSVSSRPRPSIQDHTRSTEELPSKTNSPDQNPSITSNLNKDLCSKTRNQGALNDSSSMLDLVQTSTSDRLYNKSSGSLMVNLGQTKNLVLNCSSVTAGKLATVANSPQSPTMKSQANKASHMLKLNETVLPESNIPFCSLTDLTSSSSDFSFTTSVKPQQSGDTGSHCPSLPLYVPLISPRPLSPSLFSVPSPPSMYFLPPQSPMPSWTPQRGKVGMEAVLENILPYQMIGLKMASSPCCLTGPVLLGLMLHASTPFTPRLPPSHPPALSGPPFAFLSVLRERSNSATANECRTWERVPTNTRKYVPEQKTKGALSLGDVRLKELPGWFATRDCCNPRQGIRNLKRGWQWYYRRFLDVKVGVSGAVIVLAGCCFLSYTWRCPHINVKVAGGSTTKVC</sequence>
<feature type="compositionally biased region" description="Low complexity" evidence="10">
    <location>
        <begin position="166"/>
        <end position="177"/>
    </location>
</feature>
<evidence type="ECO:0000256" key="7">
    <source>
        <dbReference type="ARBA" id="ARBA00023128"/>
    </source>
</evidence>
<dbReference type="GO" id="GO:0006754">
    <property type="term" value="P:ATP biosynthetic process"/>
    <property type="evidence" value="ECO:0007669"/>
    <property type="project" value="UniProtKB-KW"/>
</dbReference>
<evidence type="ECO:0000313" key="12">
    <source>
        <dbReference type="Proteomes" id="UP001557470"/>
    </source>
</evidence>
<evidence type="ECO:0008006" key="13">
    <source>
        <dbReference type="Google" id="ProtNLM"/>
    </source>
</evidence>
<feature type="compositionally biased region" description="Polar residues" evidence="10">
    <location>
        <begin position="68"/>
        <end position="79"/>
    </location>
</feature>
<evidence type="ECO:0000256" key="6">
    <source>
        <dbReference type="ARBA" id="ARBA00023065"/>
    </source>
</evidence>
<evidence type="ECO:0000256" key="1">
    <source>
        <dbReference type="ARBA" id="ARBA00004325"/>
    </source>
</evidence>
<feature type="region of interest" description="Disordered" evidence="10">
    <location>
        <begin position="68"/>
        <end position="111"/>
    </location>
</feature>
<keyword evidence="7" id="KW-0496">Mitochondrion</keyword>
<accession>A0ABD0WYS9</accession>
<feature type="compositionally biased region" description="Basic and acidic residues" evidence="10">
    <location>
        <begin position="225"/>
        <end position="238"/>
    </location>
</feature>
<protein>
    <recommendedName>
        <fullName evidence="13">ATP synthase subunit f, mitochondrial</fullName>
    </recommendedName>
</protein>
<name>A0ABD0WYS9_UMBPY</name>
<comment type="subcellular location">
    <subcellularLocation>
        <location evidence="1">Mitochondrion membrane</location>
    </subcellularLocation>
</comment>
<feature type="compositionally biased region" description="Basic and acidic residues" evidence="10">
    <location>
        <begin position="250"/>
        <end position="261"/>
    </location>
</feature>
<evidence type="ECO:0000313" key="11">
    <source>
        <dbReference type="EMBL" id="KAL0984084.1"/>
    </source>
</evidence>
<comment type="similarity">
    <text evidence="2">Belongs to the ATPase F chain family.</text>
</comment>
<dbReference type="EMBL" id="JAGEUA010000004">
    <property type="protein sequence ID" value="KAL0984084.1"/>
    <property type="molecule type" value="Genomic_DNA"/>
</dbReference>
<feature type="region of interest" description="Disordered" evidence="10">
    <location>
        <begin position="140"/>
        <end position="280"/>
    </location>
</feature>
<dbReference type="PANTHER" id="PTHR13080">
    <property type="entry name" value="ATP SYNTHASE F CHAIN, MITOCHONDRIAL-RELATED"/>
    <property type="match status" value="1"/>
</dbReference>
<gene>
    <name evidence="11" type="ORF">UPYG_G00136900</name>
</gene>
<evidence type="ECO:0000256" key="2">
    <source>
        <dbReference type="ARBA" id="ARBA00005895"/>
    </source>
</evidence>
<evidence type="ECO:0000256" key="8">
    <source>
        <dbReference type="ARBA" id="ARBA00023136"/>
    </source>
</evidence>
<keyword evidence="9" id="KW-0066">ATP synthesis</keyword>
<proteinExistence type="inferred from homology"/>
<keyword evidence="4" id="KW-0138">CF(0)</keyword>
<evidence type="ECO:0000256" key="5">
    <source>
        <dbReference type="ARBA" id="ARBA00022781"/>
    </source>
</evidence>
<evidence type="ECO:0000256" key="9">
    <source>
        <dbReference type="ARBA" id="ARBA00023310"/>
    </source>
</evidence>
<keyword evidence="3" id="KW-0813">Transport</keyword>
<keyword evidence="8" id="KW-0472">Membrane</keyword>
<reference evidence="11 12" key="1">
    <citation type="submission" date="2024-06" db="EMBL/GenBank/DDBJ databases">
        <authorList>
            <person name="Pan Q."/>
            <person name="Wen M."/>
            <person name="Jouanno E."/>
            <person name="Zahm M."/>
            <person name="Klopp C."/>
            <person name="Cabau C."/>
            <person name="Louis A."/>
            <person name="Berthelot C."/>
            <person name="Parey E."/>
            <person name="Roest Crollius H."/>
            <person name="Montfort J."/>
            <person name="Robinson-Rechavi M."/>
            <person name="Bouchez O."/>
            <person name="Lampietro C."/>
            <person name="Lopez Roques C."/>
            <person name="Donnadieu C."/>
            <person name="Postlethwait J."/>
            <person name="Bobe J."/>
            <person name="Verreycken H."/>
            <person name="Guiguen Y."/>
        </authorList>
    </citation>
    <scope>NUCLEOTIDE SEQUENCE [LARGE SCALE GENOMIC DNA]</scope>
    <source>
        <strain evidence="11">Up_M1</strain>
        <tissue evidence="11">Testis</tissue>
    </source>
</reference>
<comment type="caution">
    <text evidence="11">The sequence shown here is derived from an EMBL/GenBank/DDBJ whole genome shotgun (WGS) entry which is preliminary data.</text>
</comment>
<dbReference type="GO" id="GO:1902600">
    <property type="term" value="P:proton transmembrane transport"/>
    <property type="evidence" value="ECO:0007669"/>
    <property type="project" value="UniProtKB-KW"/>
</dbReference>
<feature type="compositionally biased region" description="Basic residues" evidence="10">
    <location>
        <begin position="182"/>
        <end position="193"/>
    </location>
</feature>
<dbReference type="PANTHER" id="PTHR13080:SF13">
    <property type="entry name" value="ATP SYNTHASE SUBUNIT F, MITOCHONDRIAL"/>
    <property type="match status" value="1"/>
</dbReference>
<dbReference type="GO" id="GO:0045259">
    <property type="term" value="C:proton-transporting ATP synthase complex"/>
    <property type="evidence" value="ECO:0007669"/>
    <property type="project" value="UniProtKB-KW"/>
</dbReference>
<keyword evidence="5" id="KW-0375">Hydrogen ion transport</keyword>
<keyword evidence="12" id="KW-1185">Reference proteome</keyword>
<dbReference type="InterPro" id="IPR019344">
    <property type="entry name" value="F1F0-ATPsyn_F_prd"/>
</dbReference>
<evidence type="ECO:0000256" key="3">
    <source>
        <dbReference type="ARBA" id="ARBA00022448"/>
    </source>
</evidence>
<dbReference type="AlphaFoldDB" id="A0ABD0WYS9"/>